<accession>A0ABU5I2G5</accession>
<evidence type="ECO:0000313" key="2">
    <source>
        <dbReference type="Proteomes" id="UP001294412"/>
    </source>
</evidence>
<evidence type="ECO:0000313" key="1">
    <source>
        <dbReference type="EMBL" id="MDY8109544.1"/>
    </source>
</evidence>
<dbReference type="PANTHER" id="PTHR39441:SF1">
    <property type="entry name" value="DUF2252 DOMAIN-CONTAINING PROTEIN"/>
    <property type="match status" value="1"/>
</dbReference>
<protein>
    <submittedName>
        <fullName evidence="1">DUF2252 family protein</fullName>
    </submittedName>
</protein>
<dbReference type="InterPro" id="IPR018721">
    <property type="entry name" value="DUF2252"/>
</dbReference>
<dbReference type="Proteomes" id="UP001294412">
    <property type="component" value="Unassembled WGS sequence"/>
</dbReference>
<name>A0ABU5I2G5_9HYPH</name>
<dbReference type="RefSeq" id="WP_322187032.1">
    <property type="nucleotide sequence ID" value="NZ_JAXLPB010000003.1"/>
</dbReference>
<dbReference type="InterPro" id="IPR011009">
    <property type="entry name" value="Kinase-like_dom_sf"/>
</dbReference>
<reference evidence="1 2" key="1">
    <citation type="submission" date="2023-12" db="EMBL/GenBank/DDBJ databases">
        <title>Description of Novel Strain Fulvimarina sp. 2208YS6-2-32 isolated from Uroteuthis (Photololigo) edulis.</title>
        <authorList>
            <person name="Park J.-S."/>
        </authorList>
    </citation>
    <scope>NUCLEOTIDE SEQUENCE [LARGE SCALE GENOMIC DNA]</scope>
    <source>
        <strain evidence="1 2">2208YS6-2-32</strain>
    </source>
</reference>
<organism evidence="1 2">
    <name type="scientific">Fulvimarina uroteuthidis</name>
    <dbReference type="NCBI Taxonomy" id="3098149"/>
    <lineage>
        <taxon>Bacteria</taxon>
        <taxon>Pseudomonadati</taxon>
        <taxon>Pseudomonadota</taxon>
        <taxon>Alphaproteobacteria</taxon>
        <taxon>Hyphomicrobiales</taxon>
        <taxon>Aurantimonadaceae</taxon>
        <taxon>Fulvimarina</taxon>
    </lineage>
</organism>
<dbReference type="EMBL" id="JAXLPB010000003">
    <property type="protein sequence ID" value="MDY8109544.1"/>
    <property type="molecule type" value="Genomic_DNA"/>
</dbReference>
<sequence>MGDRNEERRRLILNEIERVDDQAPTADDPSRKHAKMSLNPFRFMRGSVQIFYNDLSTGVLTLPSPLTETVKKTGIMGDCHTSNFGFVTEKGSGGGLIIFAPDDFDDACVGHAAWDVCRFLVSLHLSVDLAHGILDSRYSTDAFDDLEGLVAPTEDETRAAAAAFLAAYRATLLTIIDNPLHRRTVLHEFEKHHILWKALKKARKRAIGGKNFETKSKLGKAVIANGAELRFRDKPGRLKRLGKKEEAEVRGNFRKYVGDTIVDVVERIGQGTGSLNVKRYYLLVGPKGASTMAELPLCHLVEVKQQRHAAALHFFPDLDPRNELNPAHLTAAMQRLMQREPDLLLDEAEWKSSHWLIRSRHHASVSLDPEEICLHPKQSGKRLLEYAEACAVALAHAHSRTDHRSTRFETMLATALAEAGDALLETAEAYSRQVISDWTMMRDMTGIDPTHMRKDR</sequence>
<dbReference type="Pfam" id="PF10009">
    <property type="entry name" value="DUF2252"/>
    <property type="match status" value="2"/>
</dbReference>
<keyword evidence="2" id="KW-1185">Reference proteome</keyword>
<dbReference type="SUPFAM" id="SSF56112">
    <property type="entry name" value="Protein kinase-like (PK-like)"/>
    <property type="match status" value="1"/>
</dbReference>
<comment type="caution">
    <text evidence="1">The sequence shown here is derived from an EMBL/GenBank/DDBJ whole genome shotgun (WGS) entry which is preliminary data.</text>
</comment>
<dbReference type="PANTHER" id="PTHR39441">
    <property type="entry name" value="DUF2252 DOMAIN-CONTAINING PROTEIN"/>
    <property type="match status" value="1"/>
</dbReference>
<proteinExistence type="predicted"/>
<gene>
    <name evidence="1" type="ORF">U0C82_10380</name>
</gene>